<evidence type="ECO:0000313" key="1">
    <source>
        <dbReference type="EMBL" id="MBC5764250.1"/>
    </source>
</evidence>
<gene>
    <name evidence="1" type="ORF">H8R02_07310</name>
</gene>
<keyword evidence="2" id="KW-1185">Reference proteome</keyword>
<accession>A0A923M5D0</accession>
<sequence length="121" mass="13580">MNFDPTQAARAAAHDALDALERLVQYRLHSNPYDEAIDHILQVLRPGLHRVAAGLEHGATWWQRLHEQNPGGLFSPPRQLHAVGISRCSDHRLFEVALAYPDRRHPEVDRLKAALAVLAST</sequence>
<dbReference type="EMBL" id="JACORU010000002">
    <property type="protein sequence ID" value="MBC5764250.1"/>
    <property type="molecule type" value="Genomic_DNA"/>
</dbReference>
<evidence type="ECO:0000313" key="2">
    <source>
        <dbReference type="Proteomes" id="UP000596827"/>
    </source>
</evidence>
<reference evidence="1" key="1">
    <citation type="submission" date="2020-08" db="EMBL/GenBank/DDBJ databases">
        <title>Ramlibacter sp. GTP1 16S ribosomal RNA gene genome sequencing and assembly.</title>
        <authorList>
            <person name="Kang M."/>
        </authorList>
    </citation>
    <scope>NUCLEOTIDE SEQUENCE</scope>
    <source>
        <strain evidence="1">GTP1</strain>
    </source>
</reference>
<proteinExistence type="predicted"/>
<comment type="caution">
    <text evidence="1">The sequence shown here is derived from an EMBL/GenBank/DDBJ whole genome shotgun (WGS) entry which is preliminary data.</text>
</comment>
<organism evidence="1 2">
    <name type="scientific">Ramlibacter albus</name>
    <dbReference type="NCBI Taxonomy" id="2079448"/>
    <lineage>
        <taxon>Bacteria</taxon>
        <taxon>Pseudomonadati</taxon>
        <taxon>Pseudomonadota</taxon>
        <taxon>Betaproteobacteria</taxon>
        <taxon>Burkholderiales</taxon>
        <taxon>Comamonadaceae</taxon>
        <taxon>Ramlibacter</taxon>
    </lineage>
</organism>
<dbReference type="Proteomes" id="UP000596827">
    <property type="component" value="Unassembled WGS sequence"/>
</dbReference>
<name>A0A923M5D0_9BURK</name>
<protein>
    <submittedName>
        <fullName evidence="1">Uncharacterized protein</fullName>
    </submittedName>
</protein>
<dbReference type="AlphaFoldDB" id="A0A923M5D0"/>
<dbReference type="RefSeq" id="WP_187080726.1">
    <property type="nucleotide sequence ID" value="NZ_JACORU010000002.1"/>
</dbReference>